<sequence>MLCSIAAYAAPTKIFIALDQWDSYSSKEGAGYCLELMKEVPEPAGVAVSFKIVPYRRSVEMVSTNKADVMLGAYSCEKIEGAFVSFP</sequence>
<protein>
    <submittedName>
        <fullName evidence="1">Uncharacterized protein</fullName>
    </submittedName>
</protein>
<keyword evidence="2" id="KW-1185">Reference proteome</keyword>
<organism evidence="1 2">
    <name type="scientific">Dasania phycosphaerae</name>
    <dbReference type="NCBI Taxonomy" id="2950436"/>
    <lineage>
        <taxon>Bacteria</taxon>
        <taxon>Pseudomonadati</taxon>
        <taxon>Pseudomonadota</taxon>
        <taxon>Gammaproteobacteria</taxon>
        <taxon>Cellvibrionales</taxon>
        <taxon>Spongiibacteraceae</taxon>
        <taxon>Dasania</taxon>
    </lineage>
</organism>
<proteinExistence type="predicted"/>
<dbReference type="EMBL" id="JAPTGG010000002">
    <property type="protein sequence ID" value="MCZ0864068.1"/>
    <property type="molecule type" value="Genomic_DNA"/>
</dbReference>
<reference evidence="1 2" key="1">
    <citation type="submission" date="2022-12" db="EMBL/GenBank/DDBJ databases">
        <title>Dasania phycosphaerae sp. nov., isolated from particulate material of the south coast of Korea.</title>
        <authorList>
            <person name="Jiang Y."/>
        </authorList>
    </citation>
    <scope>NUCLEOTIDE SEQUENCE [LARGE SCALE GENOMIC DNA]</scope>
    <source>
        <strain evidence="1 2">GY-19</strain>
    </source>
</reference>
<comment type="caution">
    <text evidence="1">The sequence shown here is derived from an EMBL/GenBank/DDBJ whole genome shotgun (WGS) entry which is preliminary data.</text>
</comment>
<evidence type="ECO:0000313" key="1">
    <source>
        <dbReference type="EMBL" id="MCZ0864068.1"/>
    </source>
</evidence>
<dbReference type="AlphaFoldDB" id="A0A9J6RI08"/>
<evidence type="ECO:0000313" key="2">
    <source>
        <dbReference type="Proteomes" id="UP001069090"/>
    </source>
</evidence>
<dbReference type="Proteomes" id="UP001069090">
    <property type="component" value="Unassembled WGS sequence"/>
</dbReference>
<name>A0A9J6RI08_9GAMM</name>
<dbReference type="Gene3D" id="3.40.190.10">
    <property type="entry name" value="Periplasmic binding protein-like II"/>
    <property type="match status" value="1"/>
</dbReference>
<gene>
    <name evidence="1" type="ORF">O0V09_02580</name>
</gene>
<accession>A0A9J6RI08</accession>
<dbReference type="SUPFAM" id="SSF53850">
    <property type="entry name" value="Periplasmic binding protein-like II"/>
    <property type="match status" value="1"/>
</dbReference>
<dbReference type="RefSeq" id="WP_258330226.1">
    <property type="nucleotide sequence ID" value="NZ_JAPTGG010000002.1"/>
</dbReference>